<name>A0AAU7JFV5_9HYPH</name>
<evidence type="ECO:0000256" key="5">
    <source>
        <dbReference type="ARBA" id="ARBA00037900"/>
    </source>
</evidence>
<evidence type="ECO:0000259" key="8">
    <source>
        <dbReference type="Pfam" id="PF00857"/>
    </source>
</evidence>
<comment type="similarity">
    <text evidence="1">Belongs to the isochorismatase family.</text>
</comment>
<evidence type="ECO:0000256" key="1">
    <source>
        <dbReference type="ARBA" id="ARBA00006336"/>
    </source>
</evidence>
<dbReference type="InterPro" id="IPR000868">
    <property type="entry name" value="Isochorismatase-like_dom"/>
</dbReference>
<keyword evidence="3" id="KW-0479">Metal-binding</keyword>
<evidence type="ECO:0000313" key="9">
    <source>
        <dbReference type="EMBL" id="XBO38904.1"/>
    </source>
</evidence>
<evidence type="ECO:0000256" key="2">
    <source>
        <dbReference type="ARBA" id="ARBA00022642"/>
    </source>
</evidence>
<dbReference type="GO" id="GO:0046872">
    <property type="term" value="F:metal ion binding"/>
    <property type="evidence" value="ECO:0007669"/>
    <property type="project" value="UniProtKB-KW"/>
</dbReference>
<keyword evidence="4" id="KW-0378">Hydrolase</keyword>
<reference evidence="9" key="1">
    <citation type="submission" date="2024-05" db="EMBL/GenBank/DDBJ databases">
        <authorList>
            <person name="Kim S."/>
            <person name="Heo J."/>
            <person name="Choi H."/>
            <person name="Choi Y."/>
            <person name="Kwon S.-W."/>
            <person name="Kim Y."/>
        </authorList>
    </citation>
    <scope>NUCLEOTIDE SEQUENCE</scope>
    <source>
        <strain evidence="9">KACC 23698</strain>
    </source>
</reference>
<protein>
    <recommendedName>
        <fullName evidence="6">nicotinamidase</fullName>
        <ecNumber evidence="6">3.5.1.19</ecNumber>
    </recommendedName>
    <alternativeName>
        <fullName evidence="7">Nicotinamide deamidase</fullName>
    </alternativeName>
</protein>
<accession>A0AAU7JFV5</accession>
<comment type="pathway">
    <text evidence="5">Cofactor biosynthesis; nicotinate biosynthesis; nicotinate from nicotinamide: step 1/1.</text>
</comment>
<evidence type="ECO:0000256" key="4">
    <source>
        <dbReference type="ARBA" id="ARBA00022801"/>
    </source>
</evidence>
<dbReference type="GO" id="GO:0008936">
    <property type="term" value="F:nicotinamidase activity"/>
    <property type="evidence" value="ECO:0007669"/>
    <property type="project" value="UniProtKB-EC"/>
</dbReference>
<dbReference type="PANTHER" id="PTHR11080:SF2">
    <property type="entry name" value="LD05707P"/>
    <property type="match status" value="1"/>
</dbReference>
<dbReference type="EMBL" id="CP157484">
    <property type="protein sequence ID" value="XBO38904.1"/>
    <property type="molecule type" value="Genomic_DNA"/>
</dbReference>
<dbReference type="InterPro" id="IPR052347">
    <property type="entry name" value="Isochorismatase_Nicotinamidase"/>
</dbReference>
<dbReference type="PANTHER" id="PTHR11080">
    <property type="entry name" value="PYRAZINAMIDASE/NICOTINAMIDASE"/>
    <property type="match status" value="1"/>
</dbReference>
<dbReference type="Gene3D" id="3.40.50.850">
    <property type="entry name" value="Isochorismatase-like"/>
    <property type="match status" value="1"/>
</dbReference>
<organism evidence="9">
    <name type="scientific">Alsobacter sp. KACC 23698</name>
    <dbReference type="NCBI Taxonomy" id="3149229"/>
    <lineage>
        <taxon>Bacteria</taxon>
        <taxon>Pseudomonadati</taxon>
        <taxon>Pseudomonadota</taxon>
        <taxon>Alphaproteobacteria</taxon>
        <taxon>Hyphomicrobiales</taxon>
        <taxon>Alsobacteraceae</taxon>
        <taxon>Alsobacter</taxon>
    </lineage>
</organism>
<dbReference type="SUPFAM" id="SSF52499">
    <property type="entry name" value="Isochorismatase-like hydrolases"/>
    <property type="match status" value="1"/>
</dbReference>
<dbReference type="EC" id="3.5.1.19" evidence="6"/>
<evidence type="ECO:0000256" key="3">
    <source>
        <dbReference type="ARBA" id="ARBA00022723"/>
    </source>
</evidence>
<dbReference type="Pfam" id="PF00857">
    <property type="entry name" value="Isochorismatase"/>
    <property type="match status" value="1"/>
</dbReference>
<gene>
    <name evidence="9" type="ORF">ABEG18_25020</name>
</gene>
<feature type="domain" description="Isochorismatase-like" evidence="8">
    <location>
        <begin position="10"/>
        <end position="173"/>
    </location>
</feature>
<proteinExistence type="inferred from homology"/>
<dbReference type="RefSeq" id="WP_406855743.1">
    <property type="nucleotide sequence ID" value="NZ_CP157484.1"/>
</dbReference>
<sequence length="187" mass="19755">MTATFTPKDALLLVDLQNDFCSGGALPVPDGDHVVPAANRWISRAVQGDATIVASADWHPAQHPSFVPNGGPWPVHCLAGSRGAAFHPTLRLPPGFVLVTKGTRLDRDQYSAFDETGLADWLGGRGVRRVWIGGLAEDICVRATALASAAAGFETHLLTECTRGLSPEGSAATRMEILDAGVFLTEV</sequence>
<evidence type="ECO:0000256" key="7">
    <source>
        <dbReference type="ARBA" id="ARBA00043224"/>
    </source>
</evidence>
<evidence type="ECO:0000256" key="6">
    <source>
        <dbReference type="ARBA" id="ARBA00039017"/>
    </source>
</evidence>
<keyword evidence="2" id="KW-0662">Pyridine nucleotide biosynthesis</keyword>
<dbReference type="AlphaFoldDB" id="A0AAU7JFV5"/>
<dbReference type="InterPro" id="IPR036380">
    <property type="entry name" value="Isochorismatase-like_sf"/>
</dbReference>
<dbReference type="GO" id="GO:0019363">
    <property type="term" value="P:pyridine nucleotide biosynthetic process"/>
    <property type="evidence" value="ECO:0007669"/>
    <property type="project" value="UniProtKB-KW"/>
</dbReference>